<evidence type="ECO:0000313" key="2">
    <source>
        <dbReference type="Proteomes" id="UP000694680"/>
    </source>
</evidence>
<dbReference type="GO" id="GO:0051879">
    <property type="term" value="F:Hsp90 protein binding"/>
    <property type="evidence" value="ECO:0007669"/>
    <property type="project" value="TreeGrafter"/>
</dbReference>
<dbReference type="Ensembl" id="ENSGWIT00000054757.1">
    <property type="protein sequence ID" value="ENSGWIP00000050705.1"/>
    <property type="gene ID" value="ENSGWIG00000024604.1"/>
</dbReference>
<proteinExistence type="predicted"/>
<dbReference type="GO" id="GO:0030544">
    <property type="term" value="F:Hsp70 protein binding"/>
    <property type="evidence" value="ECO:0007669"/>
    <property type="project" value="TreeGrafter"/>
</dbReference>
<reference evidence="1" key="2">
    <citation type="submission" date="2025-08" db="UniProtKB">
        <authorList>
            <consortium name="Ensembl"/>
        </authorList>
    </citation>
    <scope>IDENTIFICATION</scope>
</reference>
<protein>
    <submittedName>
        <fullName evidence="1">PARK2 co-regulated</fullName>
    </submittedName>
</protein>
<keyword evidence="2" id="KW-1185">Reference proteome</keyword>
<dbReference type="AlphaFoldDB" id="A0A8C5HVP6"/>
<dbReference type="Pfam" id="PF10274">
    <property type="entry name" value="ParcG"/>
    <property type="match status" value="1"/>
</dbReference>
<evidence type="ECO:0000313" key="1">
    <source>
        <dbReference type="Ensembl" id="ENSGWIP00000050705.1"/>
    </source>
</evidence>
<accession>A0A8C5HVP6</accession>
<dbReference type="PANTHER" id="PTHR21207:SF2">
    <property type="entry name" value="PARKIN COREGULATED GENE PROTEIN"/>
    <property type="match status" value="1"/>
</dbReference>
<dbReference type="Proteomes" id="UP000694680">
    <property type="component" value="Chromosome 19"/>
</dbReference>
<dbReference type="PANTHER" id="PTHR21207">
    <property type="entry name" value="PARKIN COREGULATED GENE PROTEIN PARK2 COREGULATED"/>
    <property type="match status" value="1"/>
</dbReference>
<name>A0A8C5HVP6_GOUWI</name>
<sequence>MLVFGGLEGCVLTEGFTLEAYRSKTGVSGPPPTGIFKDRPTISTNFRKLYNQGQLPVFVDHCTGGRRISWKLNITFLDYNYFLPLFFDGLVETAQPYEMLARQGVHDMLEVGGPNILPVVPQLIIPIKKALNTKNNQVMYNTMKVLQYLVMSAEHVGEALVPYYRQILPVFNLFKNKKKNIGNGMSIGDLIEETLNILERYGGENAFINIKYMIPTYTSP</sequence>
<organism evidence="1 2">
    <name type="scientific">Gouania willdenowi</name>
    <name type="common">Blunt-snouted clingfish</name>
    <name type="synonym">Lepadogaster willdenowi</name>
    <dbReference type="NCBI Taxonomy" id="441366"/>
    <lineage>
        <taxon>Eukaryota</taxon>
        <taxon>Metazoa</taxon>
        <taxon>Chordata</taxon>
        <taxon>Craniata</taxon>
        <taxon>Vertebrata</taxon>
        <taxon>Euteleostomi</taxon>
        <taxon>Actinopterygii</taxon>
        <taxon>Neopterygii</taxon>
        <taxon>Teleostei</taxon>
        <taxon>Neoteleostei</taxon>
        <taxon>Acanthomorphata</taxon>
        <taxon>Ovalentaria</taxon>
        <taxon>Blenniimorphae</taxon>
        <taxon>Blenniiformes</taxon>
        <taxon>Gobiesocoidei</taxon>
        <taxon>Gobiesocidae</taxon>
        <taxon>Gobiesocinae</taxon>
        <taxon>Gouania</taxon>
    </lineage>
</organism>
<dbReference type="InterPro" id="IPR019399">
    <property type="entry name" value="Parkin_co-regulated_protein"/>
</dbReference>
<reference evidence="1" key="1">
    <citation type="submission" date="2020-06" db="EMBL/GenBank/DDBJ databases">
        <authorList>
            <consortium name="Wellcome Sanger Institute Data Sharing"/>
        </authorList>
    </citation>
    <scope>NUCLEOTIDE SEQUENCE [LARGE SCALE GENOMIC DNA]</scope>
</reference>
<reference evidence="1" key="3">
    <citation type="submission" date="2025-09" db="UniProtKB">
        <authorList>
            <consortium name="Ensembl"/>
        </authorList>
    </citation>
    <scope>IDENTIFICATION</scope>
</reference>